<dbReference type="Proteomes" id="UP000076078">
    <property type="component" value="Unassembled WGS sequence"/>
</dbReference>
<evidence type="ECO:0000256" key="2">
    <source>
        <dbReference type="SAM" id="SignalP"/>
    </source>
</evidence>
<dbReference type="AlphaFoldDB" id="A0A152AA46"/>
<dbReference type="PANTHER" id="PTHR35035:SF2">
    <property type="match status" value="1"/>
</dbReference>
<feature type="chain" id="PRO_5007593721" evidence="2">
    <location>
        <begin position="20"/>
        <end position="906"/>
    </location>
</feature>
<dbReference type="InterPro" id="IPR053370">
    <property type="entry name" value="QS_Complex_Regulator"/>
</dbReference>
<keyword evidence="4" id="KW-1185">Reference proteome</keyword>
<accession>A0A152AA46</accession>
<feature type="signal peptide" evidence="2">
    <location>
        <begin position="1"/>
        <end position="19"/>
    </location>
</feature>
<comment type="caution">
    <text evidence="3">The sequence shown here is derived from an EMBL/GenBank/DDBJ whole genome shotgun (WGS) entry which is preliminary data.</text>
</comment>
<dbReference type="OMA" id="FEENASY"/>
<keyword evidence="2" id="KW-0732">Signal</keyword>
<gene>
    <name evidence="3" type="ORF">DLAC_00489</name>
</gene>
<keyword evidence="1" id="KW-1133">Transmembrane helix</keyword>
<dbReference type="FunCoup" id="A0A152AA46">
    <property type="interactions" value="734"/>
</dbReference>
<keyword evidence="1" id="KW-0472">Membrane</keyword>
<dbReference type="InParanoid" id="A0A152AA46"/>
<organism evidence="3 4">
    <name type="scientific">Tieghemostelium lacteum</name>
    <name type="common">Slime mold</name>
    <name type="synonym">Dictyostelium lacteum</name>
    <dbReference type="NCBI Taxonomy" id="361077"/>
    <lineage>
        <taxon>Eukaryota</taxon>
        <taxon>Amoebozoa</taxon>
        <taxon>Evosea</taxon>
        <taxon>Eumycetozoa</taxon>
        <taxon>Dictyostelia</taxon>
        <taxon>Dictyosteliales</taxon>
        <taxon>Raperosteliaceae</taxon>
        <taxon>Tieghemostelium</taxon>
    </lineage>
</organism>
<reference evidence="3 4" key="1">
    <citation type="submission" date="2015-12" db="EMBL/GenBank/DDBJ databases">
        <title>Dictyostelia acquired genes for synthesis and detection of signals that induce cell-type specialization by lateral gene transfer from prokaryotes.</title>
        <authorList>
            <person name="Gloeckner G."/>
            <person name="Schaap P."/>
        </authorList>
    </citation>
    <scope>NUCLEOTIDE SEQUENCE [LARGE SCALE GENOMIC DNA]</scope>
    <source>
        <strain evidence="3 4">TK</strain>
    </source>
</reference>
<proteinExistence type="predicted"/>
<keyword evidence="1" id="KW-0812">Transmembrane</keyword>
<sequence length="906" mass="99058">MKSLYYLFLFYNVFIITLGQQDIIYQNQLPFGLWNNVQSWDPQIIPGIQDAAIFQTTGDTCVADSNVIVGYIYIGSSTTTNTSLEIRASLSASEVSVYSTGTLKFNSTLPTSTVSLLGALYVFGSAYNYHNLYITAGSVVGIGGYFETMPGSYLRFNPPTIITNIGVIVVTEATTHFHGIQINGTVLYSNSKNNILDRIDPSVGSLDVILSLDSGLQYTNSTVNTTANYFLLYDTSSLILTQGSVFKYFYPEFGTTNLTFARWFMDHNSLAYIEDSTLILQGVKINTWQTSKIYVNGSTLNTDYYIFLYESSELNLFRNSNLTVTGYLAFGDESKLNSMDSSITVIDGLFAMYDQSKLVMTSSKLTIQVQNPEAGSIIGVLGTSILVVSHYSLFNLDSIFVISTQGVVYASNNSKITVTKELFIGESGRMLLETGASISINANVEVAGNGSFHTDHSEVFVNKNLILKDQADFWFIDSTVKVSGSLLTIAQNYTSLITRSKFSVDGNFSSFGEIQILDSEIIVSQHFYTAFKMKCNGSRTFIESGDLFIYGEFESHNSSFTATNGNLQVSSLSIFKCFNCQIDIKAGSFIQGYLSDVTIVNSTFINSGGTVQSSSPLKLTQSGITNKGQFILKSDITTDDTTNSFLVENQGDFTINGENSTTINLRFNNNGGNLNINQNSNFGDLKQVNGTISLQNSTLSSIQVINIYAGSLQGNGQINGQVVNNGNLGDSEKVNIIIINGNLTQSESSSTVAYVTDSENSHFNISENVSLNGTLKIRIEDTVSDTNQTKQIITSQSSNNSQFKKIEVVYYNKETKTEYPPCKPIETEQTEKGLAVLLKSGNPPNQGCEDSKSKKSITVPLTVGLVVGVVGLSVIIAAVFVFKKKLGTRLFVKSIGNKLKRITTKH</sequence>
<dbReference type="OrthoDB" id="21578at2759"/>
<feature type="transmembrane region" description="Helical" evidence="1">
    <location>
        <begin position="861"/>
        <end position="882"/>
    </location>
</feature>
<dbReference type="GO" id="GO:0016740">
    <property type="term" value="F:transferase activity"/>
    <property type="evidence" value="ECO:0007669"/>
    <property type="project" value="UniProtKB-KW"/>
</dbReference>
<evidence type="ECO:0000313" key="4">
    <source>
        <dbReference type="Proteomes" id="UP000076078"/>
    </source>
</evidence>
<protein>
    <submittedName>
        <fullName evidence="3">Putative glycophosphotransferase</fullName>
    </submittedName>
</protein>
<evidence type="ECO:0000256" key="1">
    <source>
        <dbReference type="SAM" id="Phobius"/>
    </source>
</evidence>
<evidence type="ECO:0000313" key="3">
    <source>
        <dbReference type="EMBL" id="KYR03001.1"/>
    </source>
</evidence>
<keyword evidence="3" id="KW-0808">Transferase</keyword>
<dbReference type="EMBL" id="LODT01000001">
    <property type="protein sequence ID" value="KYR03001.1"/>
    <property type="molecule type" value="Genomic_DNA"/>
</dbReference>
<dbReference type="PANTHER" id="PTHR35035">
    <property type="entry name" value="DISCOIDIN-INDUCING COMPLEX SUBUNIT B"/>
    <property type="match status" value="1"/>
</dbReference>
<name>A0A152AA46_TIELA</name>